<dbReference type="AlphaFoldDB" id="A0A1M7HID4"/>
<dbReference type="EMBL" id="FRBW01000002">
    <property type="protein sequence ID" value="SHM28214.1"/>
    <property type="molecule type" value="Genomic_DNA"/>
</dbReference>
<dbReference type="InterPro" id="IPR036249">
    <property type="entry name" value="Thioredoxin-like_sf"/>
</dbReference>
<feature type="region of interest" description="Disordered" evidence="2">
    <location>
        <begin position="1"/>
        <end position="25"/>
    </location>
</feature>
<proteinExistence type="predicted"/>
<feature type="compositionally biased region" description="Polar residues" evidence="2">
    <location>
        <begin position="1"/>
        <end position="11"/>
    </location>
</feature>
<dbReference type="Gene3D" id="3.40.30.10">
    <property type="entry name" value="Glutaredoxin"/>
    <property type="match status" value="1"/>
</dbReference>
<evidence type="ECO:0000313" key="3">
    <source>
        <dbReference type="EMBL" id="SHM28214.1"/>
    </source>
</evidence>
<dbReference type="NCBIfam" id="TIGR02174">
    <property type="entry name" value="CXXU_selWTH"/>
    <property type="match status" value="1"/>
</dbReference>
<protein>
    <submittedName>
        <fullName evidence="3">Selenoprotein W-related protein</fullName>
    </submittedName>
</protein>
<sequence>MTGSPDQQVPPSSGPLISLENTQTPEKVQAPHITITYCRQCGWLLRTAWMAQEILTTFSEDIGAVTLVPGTGGIFTITCDGHLVWDRKSDGGFPDAKTLKTRLRNLVWPEKDLGHSDAGKDRT</sequence>
<evidence type="ECO:0000256" key="2">
    <source>
        <dbReference type="SAM" id="MobiDB-lite"/>
    </source>
</evidence>
<dbReference type="STRING" id="735517.SAMN05444272_2235"/>
<name>A0A1M7HID4_9HYPH</name>
<dbReference type="Proteomes" id="UP000186002">
    <property type="component" value="Unassembled WGS sequence"/>
</dbReference>
<dbReference type="InterPro" id="IPR011893">
    <property type="entry name" value="Selenoprotein_Rdx-typ"/>
</dbReference>
<accession>A0A1M7HID4</accession>
<organism evidence="3 4">
    <name type="scientific">Roseibium suaedae</name>
    <dbReference type="NCBI Taxonomy" id="735517"/>
    <lineage>
        <taxon>Bacteria</taxon>
        <taxon>Pseudomonadati</taxon>
        <taxon>Pseudomonadota</taxon>
        <taxon>Alphaproteobacteria</taxon>
        <taxon>Hyphomicrobiales</taxon>
        <taxon>Stappiaceae</taxon>
        <taxon>Roseibium</taxon>
    </lineage>
</organism>
<reference evidence="3 4" key="1">
    <citation type="submission" date="2016-11" db="EMBL/GenBank/DDBJ databases">
        <authorList>
            <person name="Jaros S."/>
            <person name="Januszkiewicz K."/>
            <person name="Wedrychowicz H."/>
        </authorList>
    </citation>
    <scope>NUCLEOTIDE SEQUENCE [LARGE SCALE GENOMIC DNA]</scope>
    <source>
        <strain evidence="3 4">DSM 22153</strain>
    </source>
</reference>
<keyword evidence="4" id="KW-1185">Reference proteome</keyword>
<dbReference type="SUPFAM" id="SSF52833">
    <property type="entry name" value="Thioredoxin-like"/>
    <property type="match status" value="1"/>
</dbReference>
<dbReference type="PANTHER" id="PTHR36417">
    <property type="entry name" value="SELENOPROTEIN DOMAIN PROTEIN (AFU_ORTHOLOGUE AFUA_1G05220)"/>
    <property type="match status" value="1"/>
</dbReference>
<dbReference type="OrthoDB" id="9811366at2"/>
<gene>
    <name evidence="3" type="ORF">SAMN05444272_2235</name>
</gene>
<evidence type="ECO:0000256" key="1">
    <source>
        <dbReference type="ARBA" id="ARBA00023284"/>
    </source>
</evidence>
<dbReference type="PANTHER" id="PTHR36417:SF2">
    <property type="entry name" value="SELENOPROTEIN DOMAIN PROTEIN (AFU_ORTHOLOGUE AFUA_1G05220)"/>
    <property type="match status" value="1"/>
</dbReference>
<dbReference type="Pfam" id="PF10262">
    <property type="entry name" value="Rdx"/>
    <property type="match status" value="1"/>
</dbReference>
<evidence type="ECO:0000313" key="4">
    <source>
        <dbReference type="Proteomes" id="UP000186002"/>
    </source>
</evidence>
<keyword evidence="1" id="KW-0676">Redox-active center</keyword>